<dbReference type="InterPro" id="IPR012349">
    <property type="entry name" value="Split_barrel_FMN-bd"/>
</dbReference>
<dbReference type="Pfam" id="PF12766">
    <property type="entry name" value="Pyridox_oxase_2"/>
    <property type="match status" value="1"/>
</dbReference>
<name>A0A0B3XXR8_9ALTE</name>
<dbReference type="Gene3D" id="2.30.110.10">
    <property type="entry name" value="Electron Transport, Fmn-binding Protein, Chain A"/>
    <property type="match status" value="1"/>
</dbReference>
<dbReference type="OrthoDB" id="5736591at2"/>
<evidence type="ECO:0000313" key="3">
    <source>
        <dbReference type="Proteomes" id="UP000031197"/>
    </source>
</evidence>
<evidence type="ECO:0000313" key="2">
    <source>
        <dbReference type="EMBL" id="KHT44205.1"/>
    </source>
</evidence>
<sequence length="185" mass="21226">MPQWRQGLTKSLHQTRSMPESRYFQLATVDSSGVPYCRTVVFRGITDDNQLVVISDTRSDKYDQLGQNPHSQVCWYFSKTREQYRFSCTATIITLHQDADLVTQHWNKLSDAGKKQFLWGEPGTPRNDGSALQVEGDFDVVPHHFCVIMLAIDSVDYLNLRGNPQSREWHHKDGNGNWVSQSLIP</sequence>
<feature type="domain" description="Pyridoxamine 5'-phosphate oxidase Alr4036 family FMN-binding" evidence="1">
    <location>
        <begin position="1"/>
        <end position="93"/>
    </location>
</feature>
<dbReference type="EMBL" id="JWLW01000067">
    <property type="protein sequence ID" value="KHT44205.1"/>
    <property type="molecule type" value="Genomic_DNA"/>
</dbReference>
<dbReference type="SUPFAM" id="SSF50475">
    <property type="entry name" value="FMN-binding split barrel"/>
    <property type="match status" value="1"/>
</dbReference>
<dbReference type="Proteomes" id="UP000031197">
    <property type="component" value="Unassembled WGS sequence"/>
</dbReference>
<dbReference type="GO" id="GO:0010181">
    <property type="term" value="F:FMN binding"/>
    <property type="evidence" value="ECO:0007669"/>
    <property type="project" value="InterPro"/>
</dbReference>
<gene>
    <name evidence="2" type="ORF">RJ41_18465</name>
</gene>
<dbReference type="RefSeq" id="WP_039223998.1">
    <property type="nucleotide sequence ID" value="NZ_JWLW01000067.1"/>
</dbReference>
<dbReference type="AlphaFoldDB" id="A0A0B3XXR8"/>
<dbReference type="PANTHER" id="PTHR28243">
    <property type="entry name" value="AGL049CP"/>
    <property type="match status" value="1"/>
</dbReference>
<dbReference type="InterPro" id="IPR024624">
    <property type="entry name" value="Pyridox_Oxase_Alr4036_FMN-bd"/>
</dbReference>
<evidence type="ECO:0000259" key="1">
    <source>
        <dbReference type="Pfam" id="PF12766"/>
    </source>
</evidence>
<reference evidence="2 3" key="1">
    <citation type="submission" date="2014-12" db="EMBL/GenBank/DDBJ databases">
        <title>Genome sequencing of Alteromonas marina AD001.</title>
        <authorList>
            <person name="Adrian T.G.S."/>
            <person name="Chan K.G."/>
        </authorList>
    </citation>
    <scope>NUCLEOTIDE SEQUENCE [LARGE SCALE GENOMIC DNA]</scope>
    <source>
        <strain evidence="2 3">AD001</strain>
    </source>
</reference>
<keyword evidence="3" id="KW-1185">Reference proteome</keyword>
<organism evidence="2 3">
    <name type="scientific">Alteromonas marina</name>
    <dbReference type="NCBI Taxonomy" id="203795"/>
    <lineage>
        <taxon>Bacteria</taxon>
        <taxon>Pseudomonadati</taxon>
        <taxon>Pseudomonadota</taxon>
        <taxon>Gammaproteobacteria</taxon>
        <taxon>Alteromonadales</taxon>
        <taxon>Alteromonadaceae</taxon>
        <taxon>Alteromonas/Salinimonas group</taxon>
        <taxon>Alteromonas</taxon>
    </lineage>
</organism>
<proteinExistence type="predicted"/>
<accession>A0A0B3XXR8</accession>
<dbReference type="PANTHER" id="PTHR28243:SF1">
    <property type="entry name" value="PYRIDOXAMINE 5'-PHOSPHATE OXIDASE ALR4036 FAMILY FMN-BINDING DOMAIN-CONTAINING PROTEIN"/>
    <property type="match status" value="1"/>
</dbReference>
<protein>
    <submittedName>
        <fullName evidence="2">Pyridoxamine 5'-phosphate oxidase</fullName>
    </submittedName>
</protein>
<comment type="caution">
    <text evidence="2">The sequence shown here is derived from an EMBL/GenBank/DDBJ whole genome shotgun (WGS) entry which is preliminary data.</text>
</comment>